<evidence type="ECO:0000313" key="3">
    <source>
        <dbReference type="Proteomes" id="UP000429552"/>
    </source>
</evidence>
<gene>
    <name evidence="2" type="ORF">Sliba_59510</name>
</gene>
<keyword evidence="1" id="KW-0812">Transmembrane</keyword>
<dbReference type="AlphaFoldDB" id="A0A640TPS2"/>
<name>A0A640TPS2_STRNI</name>
<evidence type="ECO:0000256" key="1">
    <source>
        <dbReference type="SAM" id="Phobius"/>
    </source>
</evidence>
<evidence type="ECO:0000313" key="2">
    <source>
        <dbReference type="EMBL" id="GFE25498.1"/>
    </source>
</evidence>
<dbReference type="Proteomes" id="UP000429552">
    <property type="component" value="Unassembled WGS sequence"/>
</dbReference>
<dbReference type="EMBL" id="BLIP01000002">
    <property type="protein sequence ID" value="GFE25498.1"/>
    <property type="molecule type" value="Genomic_DNA"/>
</dbReference>
<keyword evidence="1" id="KW-0472">Membrane</keyword>
<protein>
    <submittedName>
        <fullName evidence="2">Uncharacterized protein</fullName>
    </submittedName>
</protein>
<reference evidence="2 3" key="1">
    <citation type="submission" date="2019-12" db="EMBL/GenBank/DDBJ databases">
        <title>Whole genome shotgun sequence of Streptomyces libani subsp. libani NBRC 13452.</title>
        <authorList>
            <person name="Ichikawa N."/>
            <person name="Kimura A."/>
            <person name="Kitahashi Y."/>
            <person name="Komaki H."/>
            <person name="Tamura T."/>
        </authorList>
    </citation>
    <scope>NUCLEOTIDE SEQUENCE [LARGE SCALE GENOMIC DNA]</scope>
    <source>
        <strain evidence="2 3">NBRC 13452</strain>
    </source>
</reference>
<organism evidence="2 3">
    <name type="scientific">Streptomyces nigrescens</name>
    <dbReference type="NCBI Taxonomy" id="1920"/>
    <lineage>
        <taxon>Bacteria</taxon>
        <taxon>Bacillati</taxon>
        <taxon>Actinomycetota</taxon>
        <taxon>Actinomycetes</taxon>
        <taxon>Kitasatosporales</taxon>
        <taxon>Streptomycetaceae</taxon>
        <taxon>Streptomyces</taxon>
    </lineage>
</organism>
<sequence length="193" mass="18149">MVEVVGSVEVGVVGVVVGAVGVTGVAGVVLGVAAAGVGGVGVVVEEPGARWIGREVAVGAGPGGVADGACLGRAADVRGWGAEAGAEAGMPGAVRIPGAVGACRTTGVVGRFGAVRTVREGVCEGLGVRAGADAGFCRATAGAAVRRGDRPAVPAGLFALSVLVGLATVRRGTAGAACTLDRCTAAGPVASAP</sequence>
<accession>A0A640TPS2</accession>
<keyword evidence="1" id="KW-1133">Transmembrane helix</keyword>
<comment type="caution">
    <text evidence="2">The sequence shown here is derived from an EMBL/GenBank/DDBJ whole genome shotgun (WGS) entry which is preliminary data.</text>
</comment>
<feature type="transmembrane region" description="Helical" evidence="1">
    <location>
        <begin position="12"/>
        <end position="44"/>
    </location>
</feature>
<proteinExistence type="predicted"/>